<feature type="domain" description="NTP pyrophosphohydrolase MazG-like" evidence="5">
    <location>
        <begin position="34"/>
        <end position="111"/>
    </location>
</feature>
<evidence type="ECO:0000256" key="4">
    <source>
        <dbReference type="ARBA" id="ARBA00074799"/>
    </source>
</evidence>
<evidence type="ECO:0000259" key="5">
    <source>
        <dbReference type="Pfam" id="PF03819"/>
    </source>
</evidence>
<protein>
    <recommendedName>
        <fullName evidence="4">Nucleoside triphosphate pyrophosphohydrolase</fullName>
        <ecNumber evidence="3">3.6.1.8</ecNumber>
    </recommendedName>
</protein>
<comment type="similarity">
    <text evidence="2">Belongs to the nucleoside triphosphate pyrophosphohydrolase family.</text>
</comment>
<evidence type="ECO:0000313" key="6">
    <source>
        <dbReference type="EMBL" id="AKQ65239.1"/>
    </source>
</evidence>
<dbReference type="AlphaFoldDB" id="A0A0H4WR42"/>
<dbReference type="InterPro" id="IPR048015">
    <property type="entry name" value="NTP-PPase_MazG-like_N"/>
</dbReference>
<dbReference type="FunFam" id="1.10.287.1080:FF:000003">
    <property type="entry name" value="Nucleoside triphosphate pyrophosphohydrolase"/>
    <property type="match status" value="1"/>
</dbReference>
<dbReference type="FunFam" id="1.10.287.1080:FF:000001">
    <property type="entry name" value="Nucleoside triphosphate pyrophosphohydrolase"/>
    <property type="match status" value="1"/>
</dbReference>
<evidence type="ECO:0000313" key="7">
    <source>
        <dbReference type="Proteomes" id="UP000009026"/>
    </source>
</evidence>
<dbReference type="InterPro" id="IPR048011">
    <property type="entry name" value="NTP-PPase_MazG-like_C"/>
</dbReference>
<dbReference type="KEGG" id="mym:A176_002151"/>
<dbReference type="PATRIC" id="fig|1297742.4.peg.2175"/>
<dbReference type="STRING" id="1297742.A176_002151"/>
<dbReference type="EC" id="3.6.1.8" evidence="3"/>
<dbReference type="InterPro" id="IPR011551">
    <property type="entry name" value="NTP_PyrPHydrolase_MazG"/>
</dbReference>
<dbReference type="GO" id="GO:0046047">
    <property type="term" value="P:TTP catabolic process"/>
    <property type="evidence" value="ECO:0007669"/>
    <property type="project" value="TreeGrafter"/>
</dbReference>
<dbReference type="NCBIfam" id="NF007113">
    <property type="entry name" value="PRK09562.1"/>
    <property type="match status" value="1"/>
</dbReference>
<keyword evidence="6" id="KW-0378">Hydrolase</keyword>
<gene>
    <name evidence="6" type="ORF">A176_002151</name>
</gene>
<sequence length="396" mass="43454">MADTTLNPGAELERLVDIMRKLRADGGCPWDREQDLRSLRPYLLEEAFEVLEEMDRVAYGGSWRTFCEELGDLLFQIVFHAQLATEMGEFTLADVAKAISDKLVSRHPHVFGGGQPMNGAEQVLDNWAKLKAAEKKRKTGREGSVLDGVPVAAPALMRAERLTEKASRIGFDWPDVASVRAKLEEELGELDEAIAANDRDAIEHELGDVLFSLANLARFVGAPAEDALRMAIRRFTARFQHIESALRAEGVALGDATLEHMERHWQDAKAREKALPAPSWVPRSPVTTLRLGVADLPAQRAFWDALAPRLGWSTPRAQAPDQASYEDGGLRLVFHAAQAPAAGMTFSLTAPSPAAVDRLQSVLGEIPGGRLIQHGEGRLAFQDPSGLVWEYAPSVE</sequence>
<organism evidence="6 7">
    <name type="scientific">Pseudomyxococcus hansupus</name>
    <dbReference type="NCBI Taxonomy" id="1297742"/>
    <lineage>
        <taxon>Bacteria</taxon>
        <taxon>Pseudomonadati</taxon>
        <taxon>Myxococcota</taxon>
        <taxon>Myxococcia</taxon>
        <taxon>Myxococcales</taxon>
        <taxon>Cystobacterineae</taxon>
        <taxon>Myxococcaceae</taxon>
        <taxon>Pseudomyxococcus</taxon>
    </lineage>
</organism>
<dbReference type="Gene3D" id="1.10.287.1080">
    <property type="entry name" value="MazG-like"/>
    <property type="match status" value="2"/>
</dbReference>
<dbReference type="GO" id="GO:0006203">
    <property type="term" value="P:dGTP catabolic process"/>
    <property type="evidence" value="ECO:0007669"/>
    <property type="project" value="TreeGrafter"/>
</dbReference>
<dbReference type="RefSeq" id="WP_002639926.1">
    <property type="nucleotide sequence ID" value="NZ_CP012109.1"/>
</dbReference>
<dbReference type="GO" id="GO:0046061">
    <property type="term" value="P:dATP catabolic process"/>
    <property type="evidence" value="ECO:0007669"/>
    <property type="project" value="TreeGrafter"/>
</dbReference>
<dbReference type="InterPro" id="IPR029068">
    <property type="entry name" value="Glyas_Bleomycin-R_OHBP_Dase"/>
</dbReference>
<evidence type="ECO:0000256" key="3">
    <source>
        <dbReference type="ARBA" id="ARBA00066372"/>
    </source>
</evidence>
<dbReference type="PANTHER" id="PTHR30522:SF0">
    <property type="entry name" value="NUCLEOSIDE TRIPHOSPHATE PYROPHOSPHOHYDROLASE"/>
    <property type="match status" value="1"/>
</dbReference>
<dbReference type="OrthoDB" id="9808939at2"/>
<dbReference type="Proteomes" id="UP000009026">
    <property type="component" value="Chromosome"/>
</dbReference>
<dbReference type="Gene3D" id="3.10.180.10">
    <property type="entry name" value="2,3-Dihydroxybiphenyl 1,2-Dioxygenase, domain 1"/>
    <property type="match status" value="1"/>
</dbReference>
<accession>A0A0H4WR42</accession>
<dbReference type="SUPFAM" id="SSF101386">
    <property type="entry name" value="all-alpha NTP pyrophosphatases"/>
    <property type="match status" value="2"/>
</dbReference>
<evidence type="ECO:0000256" key="2">
    <source>
        <dbReference type="ARBA" id="ARBA00061115"/>
    </source>
</evidence>
<keyword evidence="7" id="KW-1185">Reference proteome</keyword>
<dbReference type="PANTHER" id="PTHR30522">
    <property type="entry name" value="NUCLEOSIDE TRIPHOSPHATE PYROPHOSPHOHYDROLASE"/>
    <property type="match status" value="1"/>
</dbReference>
<dbReference type="EMBL" id="CP012109">
    <property type="protein sequence ID" value="AKQ65239.1"/>
    <property type="molecule type" value="Genomic_DNA"/>
</dbReference>
<dbReference type="Pfam" id="PF03819">
    <property type="entry name" value="MazG"/>
    <property type="match status" value="2"/>
</dbReference>
<dbReference type="SUPFAM" id="SSF54593">
    <property type="entry name" value="Glyoxalase/Bleomycin resistance protein/Dihydroxybiphenyl dioxygenase"/>
    <property type="match status" value="1"/>
</dbReference>
<comment type="catalytic activity">
    <reaction evidence="1">
        <text>ATP + H2O = AMP + diphosphate + H(+)</text>
        <dbReference type="Rhea" id="RHEA:14245"/>
        <dbReference type="ChEBI" id="CHEBI:15377"/>
        <dbReference type="ChEBI" id="CHEBI:15378"/>
        <dbReference type="ChEBI" id="CHEBI:30616"/>
        <dbReference type="ChEBI" id="CHEBI:33019"/>
        <dbReference type="ChEBI" id="CHEBI:456215"/>
        <dbReference type="EC" id="3.6.1.8"/>
    </reaction>
</comment>
<evidence type="ECO:0000256" key="1">
    <source>
        <dbReference type="ARBA" id="ARBA00052141"/>
    </source>
</evidence>
<name>A0A0H4WR42_9BACT</name>
<dbReference type="GO" id="GO:0046076">
    <property type="term" value="P:dTTP catabolic process"/>
    <property type="evidence" value="ECO:0007669"/>
    <property type="project" value="TreeGrafter"/>
</dbReference>
<dbReference type="GO" id="GO:0046081">
    <property type="term" value="P:dUTP catabolic process"/>
    <property type="evidence" value="ECO:0007669"/>
    <property type="project" value="TreeGrafter"/>
</dbReference>
<reference evidence="6 7" key="1">
    <citation type="journal article" date="2016" name="PLoS ONE">
        <title>Complete Genome Sequence and Comparative Genomics of a Novel Myxobacterium Myxococcus hansupus.</title>
        <authorList>
            <person name="Sharma G."/>
            <person name="Narwani T."/>
            <person name="Subramanian S."/>
        </authorList>
    </citation>
    <scope>NUCLEOTIDE SEQUENCE [LARGE SCALE GENOMIC DNA]</scope>
    <source>
        <strain evidence="7">mixupus</strain>
    </source>
</reference>
<dbReference type="eggNOG" id="COG3956">
    <property type="taxonomic scope" value="Bacteria"/>
</dbReference>
<proteinExistence type="inferred from homology"/>
<dbReference type="CDD" id="cd11529">
    <property type="entry name" value="NTP-PPase_MazG_Cterm"/>
    <property type="match status" value="1"/>
</dbReference>
<dbReference type="NCBIfam" id="TIGR00444">
    <property type="entry name" value="mazG"/>
    <property type="match status" value="1"/>
</dbReference>
<dbReference type="InterPro" id="IPR004518">
    <property type="entry name" value="MazG-like_dom"/>
</dbReference>
<dbReference type="CDD" id="cd11528">
    <property type="entry name" value="NTP-PPase_MazG_Nterm"/>
    <property type="match status" value="1"/>
</dbReference>
<dbReference type="GO" id="GO:0047693">
    <property type="term" value="F:ATP diphosphatase activity"/>
    <property type="evidence" value="ECO:0007669"/>
    <property type="project" value="UniProtKB-EC"/>
</dbReference>
<dbReference type="GO" id="GO:0046052">
    <property type="term" value="P:UTP catabolic process"/>
    <property type="evidence" value="ECO:0007669"/>
    <property type="project" value="TreeGrafter"/>
</dbReference>
<feature type="domain" description="NTP pyrophosphohydrolase MazG-like" evidence="5">
    <location>
        <begin position="178"/>
        <end position="241"/>
    </location>
</feature>
<dbReference type="GO" id="GO:0006950">
    <property type="term" value="P:response to stress"/>
    <property type="evidence" value="ECO:0007669"/>
    <property type="project" value="UniProtKB-ARBA"/>
</dbReference>